<evidence type="ECO:0000256" key="14">
    <source>
        <dbReference type="ARBA" id="ARBA00038036"/>
    </source>
</evidence>
<feature type="binding site" evidence="16">
    <location>
        <begin position="78"/>
        <end position="81"/>
    </location>
    <ligand>
        <name>substrate</name>
    </ligand>
</feature>
<feature type="binding site" evidence="16">
    <location>
        <begin position="7"/>
        <end position="14"/>
    </location>
    <ligand>
        <name>ATP</name>
        <dbReference type="ChEBI" id="CHEBI:30616"/>
    </ligand>
</feature>
<name>A0A2K9NNI8_BACTC</name>
<dbReference type="GO" id="GO:0004594">
    <property type="term" value="F:pantothenate kinase activity"/>
    <property type="evidence" value="ECO:0007669"/>
    <property type="project" value="UniProtKB-UniRule"/>
</dbReference>
<feature type="binding site" evidence="16">
    <location>
        <position position="105"/>
    </location>
    <ligand>
        <name>ATP</name>
        <dbReference type="ChEBI" id="CHEBI:30616"/>
    </ligand>
</feature>
<proteinExistence type="inferred from homology"/>
<dbReference type="KEGG" id="bsto:C0V70_02990"/>
<dbReference type="OrthoDB" id="9804707at2"/>
<evidence type="ECO:0000256" key="2">
    <source>
        <dbReference type="ARBA" id="ARBA00001958"/>
    </source>
</evidence>
<dbReference type="CDD" id="cd24015">
    <property type="entry name" value="ASKHA_NBD_PanK-III"/>
    <property type="match status" value="1"/>
</dbReference>
<evidence type="ECO:0000256" key="4">
    <source>
        <dbReference type="ARBA" id="ARBA00005225"/>
    </source>
</evidence>
<keyword evidence="10 16" id="KW-0418">Kinase</keyword>
<feature type="binding site" evidence="16">
    <location>
        <position position="102"/>
    </location>
    <ligand>
        <name>K(+)</name>
        <dbReference type="ChEBI" id="CHEBI:29103"/>
    </ligand>
</feature>
<comment type="similarity">
    <text evidence="14 16">Belongs to the type III pantothenate kinase family.</text>
</comment>
<dbReference type="GO" id="GO:0005524">
    <property type="term" value="F:ATP binding"/>
    <property type="evidence" value="ECO:0007669"/>
    <property type="project" value="UniProtKB-UniRule"/>
</dbReference>
<feature type="binding site" evidence="16">
    <location>
        <position position="73"/>
    </location>
    <ligand>
        <name>substrate</name>
    </ligand>
</feature>
<dbReference type="InterPro" id="IPR043129">
    <property type="entry name" value="ATPase_NBD"/>
</dbReference>
<keyword evidence="16" id="KW-0479">Metal-binding</keyword>
<sequence>MRLVTIDNGNTNPTVAIHDNGVMKSLVPLDQYTPVTSDFILISSVGKSLSIKPSFDLKTKRTKTHFFDMKVNYSETLGEDRMVAAYGAYKKLKANERVLVIDAGTFITCDLVTNDGFQGGYIFPGLNRFLKTYSDSAQLPHLKADQLFKSNEELPHTTDEAILKATEVYVKAVILEVVKKTSPKKVIFAGGSAEELKKILSLAVPADLDRHLVHSALSLIHQSHLSQG</sequence>
<keyword evidence="18" id="KW-1185">Reference proteome</keyword>
<evidence type="ECO:0000256" key="8">
    <source>
        <dbReference type="ARBA" id="ARBA00022679"/>
    </source>
</evidence>
<accession>A0A2K9NNI8</accession>
<dbReference type="GO" id="GO:0046872">
    <property type="term" value="F:metal ion binding"/>
    <property type="evidence" value="ECO:0007669"/>
    <property type="project" value="UniProtKB-KW"/>
</dbReference>
<dbReference type="Proteomes" id="UP000235584">
    <property type="component" value="Chromosome"/>
</dbReference>
<feature type="binding site" evidence="16">
    <location>
        <position position="158"/>
    </location>
    <ligand>
        <name>substrate</name>
    </ligand>
</feature>
<dbReference type="HAMAP" id="MF_01274">
    <property type="entry name" value="Pantothen_kinase_3"/>
    <property type="match status" value="1"/>
</dbReference>
<dbReference type="PANTHER" id="PTHR34265:SF1">
    <property type="entry name" value="TYPE III PANTOTHENATE KINASE"/>
    <property type="match status" value="1"/>
</dbReference>
<evidence type="ECO:0000256" key="11">
    <source>
        <dbReference type="ARBA" id="ARBA00022840"/>
    </source>
</evidence>
<evidence type="ECO:0000256" key="3">
    <source>
        <dbReference type="ARBA" id="ARBA00004496"/>
    </source>
</evidence>
<dbReference type="Pfam" id="PF03309">
    <property type="entry name" value="Pan_kinase"/>
    <property type="match status" value="1"/>
</dbReference>
<organism evidence="17 18">
    <name type="scientific">Bacteriovorax stolpii</name>
    <name type="common">Bdellovibrio stolpii</name>
    <dbReference type="NCBI Taxonomy" id="960"/>
    <lineage>
        <taxon>Bacteria</taxon>
        <taxon>Pseudomonadati</taxon>
        <taxon>Bdellovibrionota</taxon>
        <taxon>Bacteriovoracia</taxon>
        <taxon>Bacteriovoracales</taxon>
        <taxon>Bacteriovoracaceae</taxon>
        <taxon>Bacteriovorax</taxon>
    </lineage>
</organism>
<comment type="catalytic activity">
    <reaction evidence="1 16">
        <text>(R)-pantothenate + ATP = (R)-4'-phosphopantothenate + ADP + H(+)</text>
        <dbReference type="Rhea" id="RHEA:16373"/>
        <dbReference type="ChEBI" id="CHEBI:10986"/>
        <dbReference type="ChEBI" id="CHEBI:15378"/>
        <dbReference type="ChEBI" id="CHEBI:29032"/>
        <dbReference type="ChEBI" id="CHEBI:30616"/>
        <dbReference type="ChEBI" id="CHEBI:456216"/>
        <dbReference type="EC" id="2.7.1.33"/>
    </reaction>
</comment>
<evidence type="ECO:0000256" key="5">
    <source>
        <dbReference type="ARBA" id="ARBA00011738"/>
    </source>
</evidence>
<dbReference type="SUPFAM" id="SSF53067">
    <property type="entry name" value="Actin-like ATPase domain"/>
    <property type="match status" value="2"/>
</dbReference>
<gene>
    <name evidence="16" type="primary">coaX</name>
    <name evidence="17" type="ORF">C0V70_02990</name>
</gene>
<comment type="cofactor">
    <cofactor evidence="2">
        <name>K(+)</name>
        <dbReference type="ChEBI" id="CHEBI:29103"/>
    </cofactor>
</comment>
<comment type="cofactor">
    <cofactor evidence="16">
        <name>NH4(+)</name>
        <dbReference type="ChEBI" id="CHEBI:28938"/>
    </cofactor>
    <cofactor evidence="16">
        <name>K(+)</name>
        <dbReference type="ChEBI" id="CHEBI:29103"/>
    </cofactor>
    <text evidence="16">A monovalent cation. Ammonium or potassium.</text>
</comment>
<evidence type="ECO:0000256" key="13">
    <source>
        <dbReference type="ARBA" id="ARBA00022993"/>
    </source>
</evidence>
<comment type="subcellular location">
    <subcellularLocation>
        <location evidence="3 16">Cytoplasm</location>
    </subcellularLocation>
</comment>
<dbReference type="EMBL" id="CP025704">
    <property type="protein sequence ID" value="AUN97089.1"/>
    <property type="molecule type" value="Genomic_DNA"/>
</dbReference>
<comment type="pathway">
    <text evidence="4 16">Cofactor biosynthesis; coenzyme A biosynthesis; CoA from (R)-pantothenate: step 1/5.</text>
</comment>
<keyword evidence="13 16" id="KW-0173">Coenzyme A biosynthesis</keyword>
<dbReference type="InterPro" id="IPR004619">
    <property type="entry name" value="Type_III_PanK"/>
</dbReference>
<keyword evidence="12 16" id="KW-0630">Potassium</keyword>
<evidence type="ECO:0000256" key="6">
    <source>
        <dbReference type="ARBA" id="ARBA00012102"/>
    </source>
</evidence>
<dbReference type="UniPathway" id="UPA00241">
    <property type="reaction ID" value="UER00352"/>
</dbReference>
<evidence type="ECO:0000313" key="17">
    <source>
        <dbReference type="EMBL" id="AUN97089.1"/>
    </source>
</evidence>
<dbReference type="EC" id="2.7.1.33" evidence="6 16"/>
<keyword evidence="7 16" id="KW-0963">Cytoplasm</keyword>
<evidence type="ECO:0000256" key="10">
    <source>
        <dbReference type="ARBA" id="ARBA00022777"/>
    </source>
</evidence>
<keyword evidence="8 16" id="KW-0808">Transferase</keyword>
<evidence type="ECO:0000313" key="18">
    <source>
        <dbReference type="Proteomes" id="UP000235584"/>
    </source>
</evidence>
<evidence type="ECO:0000256" key="1">
    <source>
        <dbReference type="ARBA" id="ARBA00001206"/>
    </source>
</evidence>
<evidence type="ECO:0000256" key="12">
    <source>
        <dbReference type="ARBA" id="ARBA00022958"/>
    </source>
</evidence>
<comment type="subunit">
    <text evidence="5 16">Homodimer.</text>
</comment>
<comment type="function">
    <text evidence="16">Catalyzes the phosphorylation of pantothenate (Pan), the first step in CoA biosynthesis.</text>
</comment>
<reference evidence="17 18" key="1">
    <citation type="submission" date="2018-01" db="EMBL/GenBank/DDBJ databases">
        <title>Complete genome sequence of Bacteriovorax stolpii DSM12778.</title>
        <authorList>
            <person name="Tang B."/>
            <person name="Chang J."/>
        </authorList>
    </citation>
    <scope>NUCLEOTIDE SEQUENCE [LARGE SCALE GENOMIC DNA]</scope>
    <source>
        <strain evidence="17 18">DSM 12778</strain>
    </source>
</reference>
<dbReference type="RefSeq" id="WP_102242384.1">
    <property type="nucleotide sequence ID" value="NZ_CP025704.1"/>
</dbReference>
<dbReference type="NCBIfam" id="TIGR00671">
    <property type="entry name" value="baf"/>
    <property type="match status" value="1"/>
</dbReference>
<evidence type="ECO:0000256" key="9">
    <source>
        <dbReference type="ARBA" id="ARBA00022741"/>
    </source>
</evidence>
<dbReference type="Gene3D" id="3.30.420.40">
    <property type="match status" value="1"/>
</dbReference>
<dbReference type="PANTHER" id="PTHR34265">
    <property type="entry name" value="TYPE III PANTOTHENATE KINASE"/>
    <property type="match status" value="1"/>
</dbReference>
<evidence type="ECO:0000256" key="15">
    <source>
        <dbReference type="ARBA" id="ARBA00040883"/>
    </source>
</evidence>
<dbReference type="GO" id="GO:0005737">
    <property type="term" value="C:cytoplasm"/>
    <property type="evidence" value="ECO:0007669"/>
    <property type="project" value="UniProtKB-SubCell"/>
</dbReference>
<protein>
    <recommendedName>
        <fullName evidence="15 16">Type III pantothenate kinase</fullName>
        <ecNumber evidence="6 16">2.7.1.33</ecNumber>
    </recommendedName>
    <alternativeName>
        <fullName evidence="16">PanK-III</fullName>
    </alternativeName>
    <alternativeName>
        <fullName evidence="16">Pantothenic acid kinase</fullName>
    </alternativeName>
</protein>
<feature type="active site" description="Proton acceptor" evidence="16">
    <location>
        <position position="80"/>
    </location>
</feature>
<evidence type="ECO:0000256" key="7">
    <source>
        <dbReference type="ARBA" id="ARBA00022490"/>
    </source>
</evidence>
<evidence type="ECO:0000256" key="16">
    <source>
        <dbReference type="HAMAP-Rule" id="MF_01274"/>
    </source>
</evidence>
<keyword evidence="11 16" id="KW-0067">ATP-binding</keyword>
<dbReference type="AlphaFoldDB" id="A0A2K9NNI8"/>
<keyword evidence="9 16" id="KW-0547">Nucleotide-binding</keyword>
<dbReference type="GO" id="GO:0015937">
    <property type="term" value="P:coenzyme A biosynthetic process"/>
    <property type="evidence" value="ECO:0007669"/>
    <property type="project" value="UniProtKB-UniRule"/>
</dbReference>